<dbReference type="RefSeq" id="WP_129237444.1">
    <property type="nucleotide sequence ID" value="NZ_CP035464.1"/>
</dbReference>
<dbReference type="Proteomes" id="UP000293589">
    <property type="component" value="Chromosome"/>
</dbReference>
<gene>
    <name evidence="1" type="ORF">ESN35_06105</name>
</gene>
<sequence length="144" mass="17008">MFMKKQFNVEIDHETVQRVRDKCGELGVGIGHLMRCIIVPDDVEALYGGDDLSFSDIPRPTTVHRWENINDGRITMRMSETEHEILTRRALREEMTRSELMRILVTRALEDPSLDAIAEQSEWQVERRCRELLNTIRDRKERKQ</sequence>
<evidence type="ECO:0000313" key="2">
    <source>
        <dbReference type="Proteomes" id="UP000293589"/>
    </source>
</evidence>
<reference evidence="1 2" key="1">
    <citation type="submission" date="2019-01" db="EMBL/GenBank/DDBJ databases">
        <title>Complete genome sequence of Bifidobacterium gallinarum CACC 514.</title>
        <authorList>
            <person name="Jung M."/>
        </authorList>
    </citation>
    <scope>NUCLEOTIDE SEQUENCE [LARGE SCALE GENOMIC DNA]</scope>
    <source>
        <strain evidence="1 2">CACC 514</strain>
    </source>
</reference>
<dbReference type="EMBL" id="CP035464">
    <property type="protein sequence ID" value="QAY33021.1"/>
    <property type="molecule type" value="Genomic_DNA"/>
</dbReference>
<evidence type="ECO:0000313" key="1">
    <source>
        <dbReference type="EMBL" id="QAY33021.1"/>
    </source>
</evidence>
<organism evidence="1 2">
    <name type="scientific">Bifidobacterium pullorum subsp. gallinarum</name>
    <dbReference type="NCBI Taxonomy" id="78344"/>
    <lineage>
        <taxon>Bacteria</taxon>
        <taxon>Bacillati</taxon>
        <taxon>Actinomycetota</taxon>
        <taxon>Actinomycetes</taxon>
        <taxon>Bifidobacteriales</taxon>
        <taxon>Bifidobacteriaceae</taxon>
        <taxon>Bifidobacterium</taxon>
    </lineage>
</organism>
<proteinExistence type="predicted"/>
<name>A0A4P6DSR4_9BIFI</name>
<dbReference type="KEGG" id="bgx:ESN35_06105"/>
<dbReference type="AlphaFoldDB" id="A0A4P6DSR4"/>
<accession>A0A4P6DSR4</accession>
<protein>
    <submittedName>
        <fullName evidence="1">Uncharacterized protein</fullName>
    </submittedName>
</protein>